<dbReference type="Pfam" id="PF03031">
    <property type="entry name" value="NIF"/>
    <property type="match status" value="1"/>
</dbReference>
<dbReference type="AlphaFoldDB" id="A0A8B8QFE9"/>
<keyword evidence="3 6" id="KW-0539">Nucleus</keyword>
<dbReference type="OrthoDB" id="10249888at2759"/>
<accession>A0A8B8QFE9</accession>
<dbReference type="GeneID" id="115752016"/>
<dbReference type="PANTHER" id="PTHR23081">
    <property type="entry name" value="RNA POLYMERASE II CTD PHOSPHATASE"/>
    <property type="match status" value="1"/>
</dbReference>
<dbReference type="CDD" id="cd07521">
    <property type="entry name" value="HAD_FCP1-like"/>
    <property type="match status" value="1"/>
</dbReference>
<dbReference type="InterPro" id="IPR011947">
    <property type="entry name" value="FCP1_euk"/>
</dbReference>
<comment type="catalytic activity">
    <reaction evidence="4 6">
        <text>O-phospho-L-seryl-[protein] + H2O = L-seryl-[protein] + phosphate</text>
        <dbReference type="Rhea" id="RHEA:20629"/>
        <dbReference type="Rhea" id="RHEA-COMP:9863"/>
        <dbReference type="Rhea" id="RHEA-COMP:11604"/>
        <dbReference type="ChEBI" id="CHEBI:15377"/>
        <dbReference type="ChEBI" id="CHEBI:29999"/>
        <dbReference type="ChEBI" id="CHEBI:43474"/>
        <dbReference type="ChEBI" id="CHEBI:83421"/>
        <dbReference type="EC" id="3.1.3.16"/>
    </reaction>
</comment>
<evidence type="ECO:0000313" key="8">
    <source>
        <dbReference type="Proteomes" id="UP000827889"/>
    </source>
</evidence>
<evidence type="ECO:0000313" key="9">
    <source>
        <dbReference type="RefSeq" id="XP_030545899.1"/>
    </source>
</evidence>
<keyword evidence="2 6" id="KW-0378">Hydrolase</keyword>
<evidence type="ECO:0000256" key="6">
    <source>
        <dbReference type="RuleBase" id="RU366066"/>
    </source>
</evidence>
<dbReference type="GO" id="GO:0008420">
    <property type="term" value="F:RNA polymerase II CTD heptapeptide repeat phosphatase activity"/>
    <property type="evidence" value="ECO:0007669"/>
    <property type="project" value="UniProtKB-UniRule"/>
</dbReference>
<evidence type="ECO:0000256" key="2">
    <source>
        <dbReference type="ARBA" id="ARBA00022801"/>
    </source>
</evidence>
<dbReference type="PANTHER" id="PTHR23081:SF36">
    <property type="entry name" value="RNA POLYMERASE II SUBUNIT A C-TERMINAL DOMAIN PHOSPHATASE"/>
    <property type="match status" value="1"/>
</dbReference>
<comment type="catalytic activity">
    <reaction evidence="5 6">
        <text>O-phospho-L-threonyl-[protein] + H2O = L-threonyl-[protein] + phosphate</text>
        <dbReference type="Rhea" id="RHEA:47004"/>
        <dbReference type="Rhea" id="RHEA-COMP:11060"/>
        <dbReference type="Rhea" id="RHEA-COMP:11605"/>
        <dbReference type="ChEBI" id="CHEBI:15377"/>
        <dbReference type="ChEBI" id="CHEBI:30013"/>
        <dbReference type="ChEBI" id="CHEBI:43474"/>
        <dbReference type="ChEBI" id="CHEBI:61977"/>
        <dbReference type="EC" id="3.1.3.16"/>
    </reaction>
</comment>
<keyword evidence="8" id="KW-1185">Reference proteome</keyword>
<dbReference type="SUPFAM" id="SSF56784">
    <property type="entry name" value="HAD-like"/>
    <property type="match status" value="1"/>
</dbReference>
<dbReference type="Proteomes" id="UP000827889">
    <property type="component" value="Chromosome 7"/>
</dbReference>
<feature type="domain" description="FCP1 homology" evidence="7">
    <location>
        <begin position="86"/>
        <end position="264"/>
    </location>
</feature>
<dbReference type="NCBIfam" id="TIGR02250">
    <property type="entry name" value="FCP1_euk"/>
    <property type="match status" value="1"/>
</dbReference>
<sequence>MADLCKSTPISLARPGPSLPRSIASDRAKRRRVECSHPVIHEGRCLLCERAVDDDHSLPFGFLRPSLRLSHEYADRMREASTGAALGFKKLHLILDLDHTLLHAVRLSDLTPEEEERLVAEAERKAEFGPEGRGDIFLDGSETGKGFVIKLRPFVREFLRKADELFVLTVYTMGGRAYSSRVTKLLDPDREYFGDRVITREDCTLRGRKSLDVVLAKETNVLILDDKKTVWPDHAENLIAIEPFYYFSQGTEKRGVQPGFVHDEDEHDSALATALRVLEGIHQRYFDPKLGLEGGDVRTMVRQMQSQVRGTPGDQSSS</sequence>
<dbReference type="InterPro" id="IPR039189">
    <property type="entry name" value="Fcp1"/>
</dbReference>
<dbReference type="Gene3D" id="3.40.50.1000">
    <property type="entry name" value="HAD superfamily/HAD-like"/>
    <property type="match status" value="1"/>
</dbReference>
<reference evidence="9" key="1">
    <citation type="submission" date="2025-08" db="UniProtKB">
        <authorList>
            <consortium name="RefSeq"/>
        </authorList>
    </citation>
    <scope>IDENTIFICATION</scope>
    <source>
        <tissue evidence="9">Leaf</tissue>
    </source>
</reference>
<dbReference type="InterPro" id="IPR004274">
    <property type="entry name" value="FCP1_dom"/>
</dbReference>
<name>A0A8B8QFE9_9MYRT</name>
<dbReference type="RefSeq" id="XP_030545899.1">
    <property type="nucleotide sequence ID" value="XM_030690039.2"/>
</dbReference>
<dbReference type="PROSITE" id="PS50969">
    <property type="entry name" value="FCP1"/>
    <property type="match status" value="1"/>
</dbReference>
<gene>
    <name evidence="9" type="primary">LOC115752016</name>
</gene>
<evidence type="ECO:0000259" key="7">
    <source>
        <dbReference type="PROSITE" id="PS50969"/>
    </source>
</evidence>
<dbReference type="SMART" id="SM00577">
    <property type="entry name" value="CPDc"/>
    <property type="match status" value="1"/>
</dbReference>
<proteinExistence type="predicted"/>
<dbReference type="InterPro" id="IPR036412">
    <property type="entry name" value="HAD-like_sf"/>
</dbReference>
<evidence type="ECO:0000256" key="1">
    <source>
        <dbReference type="ARBA" id="ARBA00004123"/>
    </source>
</evidence>
<evidence type="ECO:0000256" key="4">
    <source>
        <dbReference type="ARBA" id="ARBA00047761"/>
    </source>
</evidence>
<evidence type="ECO:0000256" key="3">
    <source>
        <dbReference type="ARBA" id="ARBA00023242"/>
    </source>
</evidence>
<dbReference type="GO" id="GO:0005634">
    <property type="term" value="C:nucleus"/>
    <property type="evidence" value="ECO:0007669"/>
    <property type="project" value="UniProtKB-SubCell"/>
</dbReference>
<dbReference type="EC" id="3.1.3.16" evidence="6"/>
<comment type="subcellular location">
    <subcellularLocation>
        <location evidence="1 6">Nucleus</location>
    </subcellularLocation>
</comment>
<dbReference type="KEGG" id="rarg:115752016"/>
<protein>
    <recommendedName>
        <fullName evidence="6">RNA polymerase II C-terminal domain phosphatase-like</fullName>
        <ecNumber evidence="6">3.1.3.16</ecNumber>
    </recommendedName>
</protein>
<evidence type="ECO:0000256" key="5">
    <source>
        <dbReference type="ARBA" id="ARBA00048336"/>
    </source>
</evidence>
<dbReference type="InterPro" id="IPR023214">
    <property type="entry name" value="HAD_sf"/>
</dbReference>
<comment type="function">
    <text evidence="6">This promotes the activity of RNA polymerase II.</text>
</comment>
<organism evidence="8 9">
    <name type="scientific">Rhodamnia argentea</name>
    <dbReference type="NCBI Taxonomy" id="178133"/>
    <lineage>
        <taxon>Eukaryota</taxon>
        <taxon>Viridiplantae</taxon>
        <taxon>Streptophyta</taxon>
        <taxon>Embryophyta</taxon>
        <taxon>Tracheophyta</taxon>
        <taxon>Spermatophyta</taxon>
        <taxon>Magnoliopsida</taxon>
        <taxon>eudicotyledons</taxon>
        <taxon>Gunneridae</taxon>
        <taxon>Pentapetalae</taxon>
        <taxon>rosids</taxon>
        <taxon>malvids</taxon>
        <taxon>Myrtales</taxon>
        <taxon>Myrtaceae</taxon>
        <taxon>Myrtoideae</taxon>
        <taxon>Myrteae</taxon>
        <taxon>Australasian group</taxon>
        <taxon>Rhodamnia</taxon>
    </lineage>
</organism>